<dbReference type="AlphaFoldDB" id="A0A517WJU2"/>
<gene>
    <name evidence="2" type="ORF">V6x_52460</name>
</gene>
<organism evidence="2 3">
    <name type="scientific">Gimesia chilikensis</name>
    <dbReference type="NCBI Taxonomy" id="2605989"/>
    <lineage>
        <taxon>Bacteria</taxon>
        <taxon>Pseudomonadati</taxon>
        <taxon>Planctomycetota</taxon>
        <taxon>Planctomycetia</taxon>
        <taxon>Planctomycetales</taxon>
        <taxon>Planctomycetaceae</taxon>
        <taxon>Gimesia</taxon>
    </lineage>
</organism>
<sequence length="495" mass="53722">MPAKKSSPKKKTTKTAPKKNAKKKTTRKTAPKQKSASKKKASTKKKTPTKKKTTTSKKAAPKRAPRKKNAKQPTKKKKPVTKKKPAPPPTQSASPTVATVVLSGNVPTPEQPYLIQRILTPEEVGVEYELRREELEKEFARAEKALKKWLPELKKHPQFKSGHITGWSVTFRRKFGQVVSPLQVVIAVNVATKLSNKSLEKDKLEKLPTSVYGVPIKVLEGEFKFISEDSNVVPHNPLPFDKPLIGGVPIAPASNHPEFGTLGILVDGKNGNTVGITNAHVVGSDQTTDQLGPGFSSPGNGAISRAISNSSTTVFPGTGSANVDCAAIEVVPAQNALQHSVREMTHLTDKLDETNIPVYYASRHVREWDIALTAIKFGGRSGIIIEGHIEGNGSSFVVVKGTPMNNVIRASVQGESNQFIFPGDSGCVLMLKTKVNDVKAFVVAGLFFAQLESNPAVGVACHFDEVRKKLSLQIPTDKLTEKWSLSSADSNWEIE</sequence>
<evidence type="ECO:0000313" key="3">
    <source>
        <dbReference type="Proteomes" id="UP000320722"/>
    </source>
</evidence>
<dbReference type="EMBL" id="CP036347">
    <property type="protein sequence ID" value="QDU05509.1"/>
    <property type="molecule type" value="Genomic_DNA"/>
</dbReference>
<reference evidence="2 3" key="1">
    <citation type="submission" date="2019-02" db="EMBL/GenBank/DDBJ databases">
        <title>Deep-cultivation of Planctomycetes and their phenomic and genomic characterization uncovers novel biology.</title>
        <authorList>
            <person name="Wiegand S."/>
            <person name="Jogler M."/>
            <person name="Boedeker C."/>
            <person name="Pinto D."/>
            <person name="Vollmers J."/>
            <person name="Rivas-Marin E."/>
            <person name="Kohn T."/>
            <person name="Peeters S.H."/>
            <person name="Heuer A."/>
            <person name="Rast P."/>
            <person name="Oberbeckmann S."/>
            <person name="Bunk B."/>
            <person name="Jeske O."/>
            <person name="Meyerdierks A."/>
            <person name="Storesund J.E."/>
            <person name="Kallscheuer N."/>
            <person name="Luecker S."/>
            <person name="Lage O.M."/>
            <person name="Pohl T."/>
            <person name="Merkel B.J."/>
            <person name="Hornburger P."/>
            <person name="Mueller R.-W."/>
            <person name="Bruemmer F."/>
            <person name="Labrenz M."/>
            <person name="Spormann A.M."/>
            <person name="Op den Camp H."/>
            <person name="Overmann J."/>
            <person name="Amann R."/>
            <person name="Jetten M.S.M."/>
            <person name="Mascher T."/>
            <person name="Medema M.H."/>
            <person name="Devos D.P."/>
            <person name="Kaster A.-K."/>
            <person name="Ovreas L."/>
            <person name="Rohde M."/>
            <person name="Galperin M.Y."/>
            <person name="Jogler C."/>
        </authorList>
    </citation>
    <scope>NUCLEOTIDE SEQUENCE [LARGE SCALE GENOMIC DNA]</scope>
    <source>
        <strain evidence="2 3">V6</strain>
    </source>
</reference>
<accession>A0A517WJU2</accession>
<feature type="compositionally biased region" description="Basic residues" evidence="1">
    <location>
        <begin position="1"/>
        <end position="85"/>
    </location>
</feature>
<evidence type="ECO:0000256" key="1">
    <source>
        <dbReference type="SAM" id="MobiDB-lite"/>
    </source>
</evidence>
<proteinExistence type="predicted"/>
<feature type="region of interest" description="Disordered" evidence="1">
    <location>
        <begin position="1"/>
        <end position="97"/>
    </location>
</feature>
<name>A0A517WJU2_9PLAN</name>
<evidence type="ECO:0008006" key="4">
    <source>
        <dbReference type="Google" id="ProtNLM"/>
    </source>
</evidence>
<protein>
    <recommendedName>
        <fullName evidence="4">Serine protease</fullName>
    </recommendedName>
</protein>
<evidence type="ECO:0000313" key="2">
    <source>
        <dbReference type="EMBL" id="QDU05509.1"/>
    </source>
</evidence>
<dbReference type="RefSeq" id="WP_145043866.1">
    <property type="nucleotide sequence ID" value="NZ_CP036347.1"/>
</dbReference>
<dbReference type="Proteomes" id="UP000320722">
    <property type="component" value="Chromosome"/>
</dbReference>